<dbReference type="GO" id="GO:0006364">
    <property type="term" value="P:rRNA processing"/>
    <property type="evidence" value="ECO:0007669"/>
    <property type="project" value="UniProtKB-KW"/>
</dbReference>
<gene>
    <name evidence="10" type="ORF">NQ318_006551</name>
</gene>
<dbReference type="EMBL" id="JAPWTK010000063">
    <property type="protein sequence ID" value="KAJ8952934.1"/>
    <property type="molecule type" value="Genomic_DNA"/>
</dbReference>
<evidence type="ECO:0000256" key="5">
    <source>
        <dbReference type="ARBA" id="ARBA00022737"/>
    </source>
</evidence>
<dbReference type="GO" id="GO:0045943">
    <property type="term" value="P:positive regulation of transcription by RNA polymerase I"/>
    <property type="evidence" value="ECO:0007669"/>
    <property type="project" value="TreeGrafter"/>
</dbReference>
<evidence type="ECO:0000256" key="3">
    <source>
        <dbReference type="ARBA" id="ARBA00022552"/>
    </source>
</evidence>
<dbReference type="InterPro" id="IPR001680">
    <property type="entry name" value="WD40_rpt"/>
</dbReference>
<accession>A0AAV8YPR7</accession>
<proteinExistence type="predicted"/>
<dbReference type="Proteomes" id="UP001162162">
    <property type="component" value="Unassembled WGS sequence"/>
</dbReference>
<evidence type="ECO:0000313" key="10">
    <source>
        <dbReference type="EMBL" id="KAJ8952934.1"/>
    </source>
</evidence>
<dbReference type="PROSITE" id="PS50082">
    <property type="entry name" value="WD_REPEATS_2"/>
    <property type="match status" value="2"/>
</dbReference>
<dbReference type="SMART" id="SM00320">
    <property type="entry name" value="WD40"/>
    <property type="match status" value="5"/>
</dbReference>
<dbReference type="InterPro" id="IPR018983">
    <property type="entry name" value="U3_snoRNA-assocProt_15_C"/>
</dbReference>
<dbReference type="Pfam" id="PF00400">
    <property type="entry name" value="WD40"/>
    <property type="match status" value="4"/>
</dbReference>
<protein>
    <recommendedName>
        <fullName evidence="2">U3 small nucleolar RNA-associated protein 15 homolog</fullName>
    </recommendedName>
</protein>
<keyword evidence="11" id="KW-1185">Reference proteome</keyword>
<dbReference type="InterPro" id="IPR036322">
    <property type="entry name" value="WD40_repeat_dom_sf"/>
</dbReference>
<evidence type="ECO:0000259" key="9">
    <source>
        <dbReference type="Pfam" id="PF09384"/>
    </source>
</evidence>
<sequence length="522" mass="59004">MPSFKKLNTKIYQKGDSVVTPDYIYWKKLGVPVLVKEFGPIDYIDFSPIEPHHFAVTCSVRVQVYNPITKLVVKNLSRFRESAYGAVFRSDGHLICAGGEEANVKLFDVSTKSLLRLFKGHTAPVHRTFFVHNKPQICSFSDDKSVKLWDIPTEQNIVTYTGHTDYVRAGATCNAVPDILLSGGYDNIVKMYDTRVEQEVISVNHGSPIESLLFLPSGGIFLSAGGTDIKIWDAVAGGKLLGSISQHHKTITCLRLASDNKRLLSSSLDRHVKIYDITTFKTVHTLGISKNDDTLVVGLVDGMVCINRREEEEQKTEKKKISSYGYASYSHPESVDVIVPDLKFDRERKFDRHLRKFEFSKALDSVLVQYVANKNPHITVSVMQELIRRNALHKAFQGRDKKSLLQILRFFVRNITDQRFTRILTNAANIFIDTYEEKIPFLPPDVGKLFVDLTQLLNQELELCNELGALEGMMNMLLASQVVTEDASSDEKCGRDLKPSADAQKKFSCYTFLIDFVLYCVH</sequence>
<feature type="non-terminal residue" evidence="10">
    <location>
        <position position="522"/>
    </location>
</feature>
<evidence type="ECO:0000313" key="11">
    <source>
        <dbReference type="Proteomes" id="UP001162162"/>
    </source>
</evidence>
<dbReference type="CDD" id="cd00200">
    <property type="entry name" value="WD40"/>
    <property type="match status" value="1"/>
</dbReference>
<comment type="caution">
    <text evidence="10">The sequence shown here is derived from an EMBL/GenBank/DDBJ whole genome shotgun (WGS) entry which is preliminary data.</text>
</comment>
<dbReference type="PROSITE" id="PS50294">
    <property type="entry name" value="WD_REPEATS_REGION"/>
    <property type="match status" value="2"/>
</dbReference>
<dbReference type="Pfam" id="PF09384">
    <property type="entry name" value="UTP15_C"/>
    <property type="match status" value="1"/>
</dbReference>
<evidence type="ECO:0000256" key="7">
    <source>
        <dbReference type="ARBA" id="ARBA00045437"/>
    </source>
</evidence>
<reference evidence="10" key="1">
    <citation type="journal article" date="2023" name="Insect Mol. Biol.">
        <title>Genome sequencing provides insights into the evolution of gene families encoding plant cell wall-degrading enzymes in longhorned beetles.</title>
        <authorList>
            <person name="Shin N.R."/>
            <person name="Okamura Y."/>
            <person name="Kirsch R."/>
            <person name="Pauchet Y."/>
        </authorList>
    </citation>
    <scope>NUCLEOTIDE SEQUENCE</scope>
    <source>
        <strain evidence="10">AMC_N1</strain>
    </source>
</reference>
<evidence type="ECO:0000256" key="1">
    <source>
        <dbReference type="ARBA" id="ARBA00004604"/>
    </source>
</evidence>
<keyword evidence="3" id="KW-0698">rRNA processing</keyword>
<dbReference type="GO" id="GO:0005730">
    <property type="term" value="C:nucleolus"/>
    <property type="evidence" value="ECO:0007669"/>
    <property type="project" value="UniProtKB-SubCell"/>
</dbReference>
<dbReference type="AlphaFoldDB" id="A0AAV8YPR7"/>
<dbReference type="SUPFAM" id="SSF50978">
    <property type="entry name" value="WD40 repeat-like"/>
    <property type="match status" value="1"/>
</dbReference>
<evidence type="ECO:0000256" key="8">
    <source>
        <dbReference type="PROSITE-ProRule" id="PRU00221"/>
    </source>
</evidence>
<keyword evidence="6" id="KW-0539">Nucleus</keyword>
<evidence type="ECO:0000256" key="2">
    <source>
        <dbReference type="ARBA" id="ARBA00018260"/>
    </source>
</evidence>
<dbReference type="Gene3D" id="2.130.10.10">
    <property type="entry name" value="YVTN repeat-like/Quinoprotein amine dehydrogenase"/>
    <property type="match status" value="2"/>
</dbReference>
<dbReference type="PANTHER" id="PTHR19924:SF26">
    <property type="entry name" value="U3 SMALL NUCLEOLAR RNA-ASSOCIATED PROTEIN 15 HOMOLOG"/>
    <property type="match status" value="1"/>
</dbReference>
<dbReference type="InterPro" id="IPR015943">
    <property type="entry name" value="WD40/YVTN_repeat-like_dom_sf"/>
</dbReference>
<evidence type="ECO:0000256" key="4">
    <source>
        <dbReference type="ARBA" id="ARBA00022574"/>
    </source>
</evidence>
<evidence type="ECO:0000256" key="6">
    <source>
        <dbReference type="ARBA" id="ARBA00023242"/>
    </source>
</evidence>
<comment type="function">
    <text evidence="7">Ribosome biogenesis factor. Involved in nucleolar processing of pre-18S ribosomal RNA. Required for optimal pre-ribosomal RNA transcription by RNA polymerase I. Part of the small subunit (SSU) processome, first precursor of the small eukaryotic ribosomal subunit. During the assembly of the SSU processome in the nucleolus, many ribosome biogenesis factors, an RNA chaperone and ribosomal proteins associate with the nascent pre-rRNA and work in concert to generate RNA folding, modifications, rearrangements and cleavage as well as targeted degradation of pre-ribosomal RNA by the RNA exosome.</text>
</comment>
<keyword evidence="5" id="KW-0677">Repeat</keyword>
<feature type="repeat" description="WD" evidence="8">
    <location>
        <begin position="118"/>
        <end position="159"/>
    </location>
</feature>
<keyword evidence="4 8" id="KW-0853">WD repeat</keyword>
<dbReference type="PANTHER" id="PTHR19924">
    <property type="entry name" value="UTP15 U3 SMALL NUCLEOLAR RNA-ASSOCIATED PROTEIN 15 FAMILY MEMBER"/>
    <property type="match status" value="1"/>
</dbReference>
<comment type="subcellular location">
    <subcellularLocation>
        <location evidence="1">Nucleus</location>
        <location evidence="1">Nucleolus</location>
    </subcellularLocation>
</comment>
<feature type="domain" description="U3 small nucleolar RNA-associated protein 15 C-terminal" evidence="9">
    <location>
        <begin position="331"/>
        <end position="477"/>
    </location>
</feature>
<organism evidence="10 11">
    <name type="scientific">Aromia moschata</name>
    <dbReference type="NCBI Taxonomy" id="1265417"/>
    <lineage>
        <taxon>Eukaryota</taxon>
        <taxon>Metazoa</taxon>
        <taxon>Ecdysozoa</taxon>
        <taxon>Arthropoda</taxon>
        <taxon>Hexapoda</taxon>
        <taxon>Insecta</taxon>
        <taxon>Pterygota</taxon>
        <taxon>Neoptera</taxon>
        <taxon>Endopterygota</taxon>
        <taxon>Coleoptera</taxon>
        <taxon>Polyphaga</taxon>
        <taxon>Cucujiformia</taxon>
        <taxon>Chrysomeloidea</taxon>
        <taxon>Cerambycidae</taxon>
        <taxon>Cerambycinae</taxon>
        <taxon>Callichromatini</taxon>
        <taxon>Aromia</taxon>
    </lineage>
</organism>
<name>A0AAV8YPR7_9CUCU</name>
<feature type="repeat" description="WD" evidence="8">
    <location>
        <begin position="244"/>
        <end position="285"/>
    </location>
</feature>